<dbReference type="InterPro" id="IPR009937">
    <property type="entry name" value="Phage_holin_3_6"/>
</dbReference>
<reference evidence="3 4" key="1">
    <citation type="submission" date="2016-01" db="EMBL/GenBank/DDBJ databases">
        <title>The new phylogeny of the genus Mycobacterium.</title>
        <authorList>
            <person name="Tarcisio F."/>
            <person name="Conor M."/>
            <person name="Antonella G."/>
            <person name="Elisabetta G."/>
            <person name="Giulia F.S."/>
            <person name="Sara T."/>
            <person name="Anna F."/>
            <person name="Clotilde B."/>
            <person name="Roberto B."/>
            <person name="Veronica D.S."/>
            <person name="Fabio R."/>
            <person name="Monica P."/>
            <person name="Olivier J."/>
            <person name="Enrico T."/>
            <person name="Nicola S."/>
        </authorList>
    </citation>
    <scope>NUCLEOTIDE SEQUENCE [LARGE SCALE GENOMIC DNA]</scope>
    <source>
        <strain evidence="3 4">DSM 45541</strain>
    </source>
</reference>
<accession>A0A1X1W7A2</accession>
<feature type="transmembrane region" description="Helical" evidence="1">
    <location>
        <begin position="78"/>
        <end position="99"/>
    </location>
</feature>
<gene>
    <name evidence="3" type="ORF">AWC12_27730</name>
    <name evidence="2" type="ORF">OY187_07075</name>
</gene>
<dbReference type="EMBL" id="LQPC01000065">
    <property type="protein sequence ID" value="ORV82400.1"/>
    <property type="molecule type" value="Genomic_DNA"/>
</dbReference>
<dbReference type="Pfam" id="PF07332">
    <property type="entry name" value="Phage_holin_3_6"/>
    <property type="match status" value="1"/>
</dbReference>
<keyword evidence="1" id="KW-1133">Transmembrane helix</keyword>
<dbReference type="Proteomes" id="UP001084650">
    <property type="component" value="Unassembled WGS sequence"/>
</dbReference>
<keyword evidence="5" id="KW-1185">Reference proteome</keyword>
<proteinExistence type="predicted"/>
<dbReference type="AlphaFoldDB" id="A0A1X1W7A2"/>
<evidence type="ECO:0000313" key="3">
    <source>
        <dbReference type="EMBL" id="ORV82400.1"/>
    </source>
</evidence>
<reference evidence="2" key="2">
    <citation type="submission" date="2022-12" db="EMBL/GenBank/DDBJ databases">
        <title>Whole genome sequence of Mycolicibacterium iranicum strain SBH312.</title>
        <authorList>
            <person name="Jani J."/>
            <person name="Arifin Mustapha Z."/>
            <person name="Ahmed K."/>
            <person name="Kai Ling C."/>
        </authorList>
    </citation>
    <scope>NUCLEOTIDE SEQUENCE</scope>
    <source>
        <strain evidence="2">SBH312</strain>
    </source>
</reference>
<dbReference type="RefSeq" id="WP_024446685.1">
    <property type="nucleotide sequence ID" value="NZ_JAPQYE010000002.1"/>
</dbReference>
<evidence type="ECO:0000256" key="1">
    <source>
        <dbReference type="SAM" id="Phobius"/>
    </source>
</evidence>
<keyword evidence="1" id="KW-0812">Transmembrane</keyword>
<evidence type="ECO:0000313" key="5">
    <source>
        <dbReference type="Proteomes" id="UP001084650"/>
    </source>
</evidence>
<dbReference type="EMBL" id="JAPQYE010000002">
    <property type="protein sequence ID" value="MCZ0727805.1"/>
    <property type="molecule type" value="Genomic_DNA"/>
</dbReference>
<comment type="caution">
    <text evidence="3">The sequence shown here is derived from an EMBL/GenBank/DDBJ whole genome shotgun (WGS) entry which is preliminary data.</text>
</comment>
<sequence length="134" mass="13702">MTEPRSEPSTGELISQLTEQTSRLIRDELRLAQKEIQQSAKHAGIGAGLVGAAGLLGVIGLLTLVAAAVAALALVLPVWAAAVLVAVVLFAAAGVAALLGKKQAEQVPPPTAESVESVKADIVEIKEARHGART</sequence>
<protein>
    <submittedName>
        <fullName evidence="2">Phage holin family protein</fullName>
    </submittedName>
</protein>
<name>A0A1X1W7A2_MYCIR</name>
<keyword evidence="1" id="KW-0472">Membrane</keyword>
<dbReference type="Proteomes" id="UP000193622">
    <property type="component" value="Unassembled WGS sequence"/>
</dbReference>
<evidence type="ECO:0000313" key="2">
    <source>
        <dbReference type="EMBL" id="MCZ0727805.1"/>
    </source>
</evidence>
<organism evidence="3 4">
    <name type="scientific">Mycolicibacterium iranicum</name>
    <name type="common">Mycobacterium iranicum</name>
    <dbReference type="NCBI Taxonomy" id="912594"/>
    <lineage>
        <taxon>Bacteria</taxon>
        <taxon>Bacillati</taxon>
        <taxon>Actinomycetota</taxon>
        <taxon>Actinomycetes</taxon>
        <taxon>Mycobacteriales</taxon>
        <taxon>Mycobacteriaceae</taxon>
        <taxon>Mycolicibacterium</taxon>
    </lineage>
</organism>
<evidence type="ECO:0000313" key="4">
    <source>
        <dbReference type="Proteomes" id="UP000193622"/>
    </source>
</evidence>
<feature type="transmembrane region" description="Helical" evidence="1">
    <location>
        <begin position="43"/>
        <end position="72"/>
    </location>
</feature>